<dbReference type="Proteomes" id="UP000199689">
    <property type="component" value="Unassembled WGS sequence"/>
</dbReference>
<dbReference type="PROSITE" id="PS51411">
    <property type="entry name" value="PSP1_C"/>
    <property type="match status" value="1"/>
</dbReference>
<dbReference type="Pfam" id="PF04468">
    <property type="entry name" value="PSP1"/>
    <property type="match status" value="1"/>
</dbReference>
<organism evidence="2 3">
    <name type="scientific">Allisonella histaminiformans</name>
    <dbReference type="NCBI Taxonomy" id="209880"/>
    <lineage>
        <taxon>Bacteria</taxon>
        <taxon>Bacillati</taxon>
        <taxon>Bacillota</taxon>
        <taxon>Negativicutes</taxon>
        <taxon>Veillonellales</taxon>
        <taxon>Veillonellaceae</taxon>
        <taxon>Allisonella</taxon>
    </lineage>
</organism>
<accession>A0A1G5VER1</accession>
<protein>
    <submittedName>
        <fullName evidence="2">Cell fate regulator YaaT, PSP1 superfamily (Controls sporulation, competence, biofilm development)</fullName>
    </submittedName>
</protein>
<reference evidence="2 3" key="1">
    <citation type="submission" date="2016-10" db="EMBL/GenBank/DDBJ databases">
        <authorList>
            <person name="de Groot N.N."/>
        </authorList>
    </citation>
    <scope>NUCLEOTIDE SEQUENCE [LARGE SCALE GENOMIC DNA]</scope>
    <source>
        <strain evidence="2 3">DSM 15230</strain>
    </source>
</reference>
<dbReference type="PANTHER" id="PTHR43830">
    <property type="entry name" value="PROTEIN PSP1"/>
    <property type="match status" value="1"/>
</dbReference>
<dbReference type="AlphaFoldDB" id="A0A1G5VER1"/>
<feature type="domain" description="PSP1 C-terminal" evidence="1">
    <location>
        <begin position="69"/>
        <end position="154"/>
    </location>
</feature>
<evidence type="ECO:0000313" key="2">
    <source>
        <dbReference type="EMBL" id="SDA43926.1"/>
    </source>
</evidence>
<dbReference type="STRING" id="209880.SAMN02910343_00570"/>
<dbReference type="NCBIfam" id="NF041131">
    <property type="entry name" value="RicT_YaaT_fam"/>
    <property type="match status" value="1"/>
</dbReference>
<name>A0A1G5VER1_9FIRM</name>
<evidence type="ECO:0000259" key="1">
    <source>
        <dbReference type="PROSITE" id="PS51411"/>
    </source>
</evidence>
<dbReference type="EMBL" id="FMXA01000006">
    <property type="protein sequence ID" value="SDA43926.1"/>
    <property type="molecule type" value="Genomic_DNA"/>
</dbReference>
<proteinExistence type="predicted"/>
<sequence>MDKERGAPVNKIAGVRFKKAGKIYYFSSENMEVNIDDGVIVETSRGMEYGRVVIFPKHPEIPGDPGELRPILRKATARDLVQVERNREREKEAFQICLDKIKKLKCKMKLLRVEYTFDRNKIVFFFTAEGRVDFRELVKELAAVFHTRIEMRQVGVRDEAKQVSGIGPCGRTLCCASFLGEFAPVSIKMAKTQGLSLNPSKISGVCGRLMCCLRYEDGMYKCGEIKGNGCGCHKKIVVPEPSVGMKVMTDKGEGQVVYVNHQKHTVKVQYPDQPEQILSWKEIDKSDD</sequence>
<dbReference type="PANTHER" id="PTHR43830:SF3">
    <property type="entry name" value="PROTEIN PSP1"/>
    <property type="match status" value="1"/>
</dbReference>
<gene>
    <name evidence="2" type="ORF">SAMN02910343_00570</name>
</gene>
<keyword evidence="3" id="KW-1185">Reference proteome</keyword>
<dbReference type="GO" id="GO:0005737">
    <property type="term" value="C:cytoplasm"/>
    <property type="evidence" value="ECO:0007669"/>
    <property type="project" value="TreeGrafter"/>
</dbReference>
<dbReference type="InterPro" id="IPR047767">
    <property type="entry name" value="PSP1-like"/>
</dbReference>
<evidence type="ECO:0000313" key="3">
    <source>
        <dbReference type="Proteomes" id="UP000199689"/>
    </source>
</evidence>
<dbReference type="InterPro" id="IPR007557">
    <property type="entry name" value="PSP1_C"/>
</dbReference>